<accession>A0A4Q0P5C1</accession>
<reference evidence="2 3" key="1">
    <citation type="submission" date="2018-07" db="EMBL/GenBank/DDBJ databases">
        <title>Leeuwenhoekiella genomics.</title>
        <authorList>
            <person name="Tahon G."/>
            <person name="Willems A."/>
        </authorList>
    </citation>
    <scope>NUCLEOTIDE SEQUENCE [LARGE SCALE GENOMIC DNA]</scope>
    <source>
        <strain evidence="2 3">LMG 29608</strain>
    </source>
</reference>
<feature type="chain" id="PRO_5020443485" description="Outer membrane protein with beta-barrel domain" evidence="1">
    <location>
        <begin position="24"/>
        <end position="248"/>
    </location>
</feature>
<dbReference type="RefSeq" id="WP_128765504.1">
    <property type="nucleotide sequence ID" value="NZ_JBHUOO010000010.1"/>
</dbReference>
<evidence type="ECO:0000313" key="3">
    <source>
        <dbReference type="Proteomes" id="UP000289859"/>
    </source>
</evidence>
<evidence type="ECO:0008006" key="4">
    <source>
        <dbReference type="Google" id="ProtNLM"/>
    </source>
</evidence>
<sequence length="248" mass="28358">MKTLHRFLLVTSFALLSILNIQAQEEDRGIEVEEPVEEVAADTVAPKPKINKYGLRVGIDFSKPLRSFLDDTYLGFAIVGDFRIKDRYYLAAEIGTESKEFDDANYFAKTQGSYIKAGFNYNAYNNWVGMSNMIYVGLHAGFSTFSQDLDSYTIYTTNSFFDPDLRTVSRNYSNLNLTWVELQMGLQVELFNNLYMGLNVQLKRMITQKEPDGFTNLYAPGYNKVTFNNVYGAGYAYTISYLIPLFKK</sequence>
<evidence type="ECO:0000313" key="2">
    <source>
        <dbReference type="EMBL" id="RXG21804.1"/>
    </source>
</evidence>
<dbReference type="Pfam" id="PF19515">
    <property type="entry name" value="DUF6048"/>
    <property type="match status" value="1"/>
</dbReference>
<keyword evidence="1" id="KW-0732">Signal</keyword>
<proteinExistence type="predicted"/>
<protein>
    <recommendedName>
        <fullName evidence="4">Outer membrane protein with beta-barrel domain</fullName>
    </recommendedName>
</protein>
<dbReference type="OrthoDB" id="1199048at2"/>
<evidence type="ECO:0000256" key="1">
    <source>
        <dbReference type="SAM" id="SignalP"/>
    </source>
</evidence>
<feature type="signal peptide" evidence="1">
    <location>
        <begin position="1"/>
        <end position="23"/>
    </location>
</feature>
<dbReference type="InterPro" id="IPR046111">
    <property type="entry name" value="DUF6048"/>
</dbReference>
<organism evidence="2 3">
    <name type="scientific">Leeuwenhoekiella polynyae</name>
    <dbReference type="NCBI Taxonomy" id="1550906"/>
    <lineage>
        <taxon>Bacteria</taxon>
        <taxon>Pseudomonadati</taxon>
        <taxon>Bacteroidota</taxon>
        <taxon>Flavobacteriia</taxon>
        <taxon>Flavobacteriales</taxon>
        <taxon>Flavobacteriaceae</taxon>
        <taxon>Leeuwenhoekiella</taxon>
    </lineage>
</organism>
<dbReference type="AlphaFoldDB" id="A0A4Q0P5C1"/>
<gene>
    <name evidence="2" type="ORF">DSM02_2050</name>
</gene>
<dbReference type="EMBL" id="QOVK01000007">
    <property type="protein sequence ID" value="RXG21804.1"/>
    <property type="molecule type" value="Genomic_DNA"/>
</dbReference>
<comment type="caution">
    <text evidence="2">The sequence shown here is derived from an EMBL/GenBank/DDBJ whole genome shotgun (WGS) entry which is preliminary data.</text>
</comment>
<name>A0A4Q0P5C1_9FLAO</name>
<keyword evidence="3" id="KW-1185">Reference proteome</keyword>
<dbReference type="Proteomes" id="UP000289859">
    <property type="component" value="Unassembled WGS sequence"/>
</dbReference>